<dbReference type="Pfam" id="PF00395">
    <property type="entry name" value="SLH"/>
    <property type="match status" value="1"/>
</dbReference>
<feature type="domain" description="SLH" evidence="1">
    <location>
        <begin position="1"/>
        <end position="62"/>
    </location>
</feature>
<protein>
    <submittedName>
        <fullName evidence="2">S-layer homology domain-containing protein</fullName>
    </submittedName>
</protein>
<evidence type="ECO:0000313" key="2">
    <source>
        <dbReference type="EMBL" id="HJH11092.1"/>
    </source>
</evidence>
<dbReference type="InterPro" id="IPR001119">
    <property type="entry name" value="SLH_dom"/>
</dbReference>
<reference evidence="2" key="2">
    <citation type="submission" date="2021-09" db="EMBL/GenBank/DDBJ databases">
        <authorList>
            <person name="Gilroy R."/>
        </authorList>
    </citation>
    <scope>NUCLEOTIDE SEQUENCE</scope>
    <source>
        <strain evidence="2">CHK160-4876</strain>
    </source>
</reference>
<dbReference type="AlphaFoldDB" id="A0A921NBJ8"/>
<sequence length="93" mass="10431">MDVQKNNAYYKDVSTLSALNITKGSYRNGNAYFDPNKAVSRAHFTAFLARASTLTIADVDMDTDAVYTYRITTSSQVLALLKSKVLLVHLKWH</sequence>
<dbReference type="PROSITE" id="PS51272">
    <property type="entry name" value="SLH"/>
    <property type="match status" value="1"/>
</dbReference>
<name>A0A921NBJ8_9BACL</name>
<accession>A0A921NBJ8</accession>
<evidence type="ECO:0000259" key="1">
    <source>
        <dbReference type="PROSITE" id="PS51272"/>
    </source>
</evidence>
<organism evidence="2 3">
    <name type="scientific">Metalysinibacillus jejuensis</name>
    <dbReference type="NCBI Taxonomy" id="914327"/>
    <lineage>
        <taxon>Bacteria</taxon>
        <taxon>Bacillati</taxon>
        <taxon>Bacillota</taxon>
        <taxon>Bacilli</taxon>
        <taxon>Bacillales</taxon>
        <taxon>Caryophanaceae</taxon>
        <taxon>Metalysinibacillus</taxon>
    </lineage>
</organism>
<dbReference type="Proteomes" id="UP000700212">
    <property type="component" value="Unassembled WGS sequence"/>
</dbReference>
<evidence type="ECO:0000313" key="3">
    <source>
        <dbReference type="Proteomes" id="UP000700212"/>
    </source>
</evidence>
<proteinExistence type="predicted"/>
<reference evidence="2" key="1">
    <citation type="journal article" date="2021" name="PeerJ">
        <title>Extensive microbial diversity within the chicken gut microbiome revealed by metagenomics and culture.</title>
        <authorList>
            <person name="Gilroy R."/>
            <person name="Ravi A."/>
            <person name="Getino M."/>
            <person name="Pursley I."/>
            <person name="Horton D.L."/>
            <person name="Alikhan N.F."/>
            <person name="Baker D."/>
            <person name="Gharbi K."/>
            <person name="Hall N."/>
            <person name="Watson M."/>
            <person name="Adriaenssens E.M."/>
            <person name="Foster-Nyarko E."/>
            <person name="Jarju S."/>
            <person name="Secka A."/>
            <person name="Antonio M."/>
            <person name="Oren A."/>
            <person name="Chaudhuri R.R."/>
            <person name="La Ragione R."/>
            <person name="Hildebrand F."/>
            <person name="Pallen M.J."/>
        </authorList>
    </citation>
    <scope>NUCLEOTIDE SEQUENCE</scope>
    <source>
        <strain evidence="2">CHK160-4876</strain>
    </source>
</reference>
<dbReference type="EMBL" id="DYTV01000065">
    <property type="protein sequence ID" value="HJH11092.1"/>
    <property type="molecule type" value="Genomic_DNA"/>
</dbReference>
<gene>
    <name evidence="2" type="ORF">K8V30_05230</name>
</gene>
<comment type="caution">
    <text evidence="2">The sequence shown here is derived from an EMBL/GenBank/DDBJ whole genome shotgun (WGS) entry which is preliminary data.</text>
</comment>